<dbReference type="Proteomes" id="UP000799766">
    <property type="component" value="Unassembled WGS sequence"/>
</dbReference>
<accession>A0A6A6PAU7</accession>
<name>A0A6A6PAU7_9PEZI</name>
<reference evidence="2" key="1">
    <citation type="journal article" date="2020" name="Stud. Mycol.">
        <title>101 Dothideomycetes genomes: a test case for predicting lifestyles and emergence of pathogens.</title>
        <authorList>
            <person name="Haridas S."/>
            <person name="Albert R."/>
            <person name="Binder M."/>
            <person name="Bloem J."/>
            <person name="Labutti K."/>
            <person name="Salamov A."/>
            <person name="Andreopoulos B."/>
            <person name="Baker S."/>
            <person name="Barry K."/>
            <person name="Bills G."/>
            <person name="Bluhm B."/>
            <person name="Cannon C."/>
            <person name="Castanera R."/>
            <person name="Culley D."/>
            <person name="Daum C."/>
            <person name="Ezra D."/>
            <person name="Gonzalez J."/>
            <person name="Henrissat B."/>
            <person name="Kuo A."/>
            <person name="Liang C."/>
            <person name="Lipzen A."/>
            <person name="Lutzoni F."/>
            <person name="Magnuson J."/>
            <person name="Mondo S."/>
            <person name="Nolan M."/>
            <person name="Ohm R."/>
            <person name="Pangilinan J."/>
            <person name="Park H.-J."/>
            <person name="Ramirez L."/>
            <person name="Alfaro M."/>
            <person name="Sun H."/>
            <person name="Tritt A."/>
            <person name="Yoshinaga Y."/>
            <person name="Zwiers L.-H."/>
            <person name="Turgeon B."/>
            <person name="Goodwin S."/>
            <person name="Spatafora J."/>
            <person name="Crous P."/>
            <person name="Grigoriev I."/>
        </authorList>
    </citation>
    <scope>NUCLEOTIDE SEQUENCE</scope>
    <source>
        <strain evidence="2">ATCC 16933</strain>
    </source>
</reference>
<evidence type="ECO:0000256" key="1">
    <source>
        <dbReference type="SAM" id="MobiDB-lite"/>
    </source>
</evidence>
<evidence type="ECO:0000313" key="2">
    <source>
        <dbReference type="EMBL" id="KAF2460543.1"/>
    </source>
</evidence>
<proteinExistence type="predicted"/>
<dbReference type="AlphaFoldDB" id="A0A6A6PAU7"/>
<feature type="compositionally biased region" description="Basic residues" evidence="1">
    <location>
        <begin position="141"/>
        <end position="150"/>
    </location>
</feature>
<feature type="region of interest" description="Disordered" evidence="1">
    <location>
        <begin position="118"/>
        <end position="179"/>
    </location>
</feature>
<sequence length="179" mass="19882">MDPKIIGSTKPFTGRDICGSRLFVEKPKKALYSAGAKHPWLFDMRSSICGLEGSLNRELADGRRPIFKSFCASLLCTVEIWPLGKSTMKCDQKRGNMERPVPPQSMFISCKAGKKVQTVPVSDHTARRPRTKVEGSVRSAGQRRKAVRKPGTKDSSVVHVMRRTGWAVRRDPNGPFAPT</sequence>
<dbReference type="EMBL" id="MU001673">
    <property type="protein sequence ID" value="KAF2460543.1"/>
    <property type="molecule type" value="Genomic_DNA"/>
</dbReference>
<keyword evidence="3" id="KW-1185">Reference proteome</keyword>
<evidence type="ECO:0000313" key="3">
    <source>
        <dbReference type="Proteomes" id="UP000799766"/>
    </source>
</evidence>
<organism evidence="2 3">
    <name type="scientific">Lineolata rhizophorae</name>
    <dbReference type="NCBI Taxonomy" id="578093"/>
    <lineage>
        <taxon>Eukaryota</taxon>
        <taxon>Fungi</taxon>
        <taxon>Dikarya</taxon>
        <taxon>Ascomycota</taxon>
        <taxon>Pezizomycotina</taxon>
        <taxon>Dothideomycetes</taxon>
        <taxon>Dothideomycetes incertae sedis</taxon>
        <taxon>Lineolatales</taxon>
        <taxon>Lineolataceae</taxon>
        <taxon>Lineolata</taxon>
    </lineage>
</organism>
<protein>
    <submittedName>
        <fullName evidence="2">Uncharacterized protein</fullName>
    </submittedName>
</protein>
<gene>
    <name evidence="2" type="ORF">BDY21DRAFT_406356</name>
</gene>